<protein>
    <submittedName>
        <fullName evidence="2">Uncharacterized protein</fullName>
    </submittedName>
</protein>
<dbReference type="Proteomes" id="UP001392437">
    <property type="component" value="Unassembled WGS sequence"/>
</dbReference>
<organism evidence="2 3">
    <name type="scientific">Apiospora kogelbergensis</name>
    <dbReference type="NCBI Taxonomy" id="1337665"/>
    <lineage>
        <taxon>Eukaryota</taxon>
        <taxon>Fungi</taxon>
        <taxon>Dikarya</taxon>
        <taxon>Ascomycota</taxon>
        <taxon>Pezizomycotina</taxon>
        <taxon>Sordariomycetes</taxon>
        <taxon>Xylariomycetidae</taxon>
        <taxon>Amphisphaeriales</taxon>
        <taxon>Apiosporaceae</taxon>
        <taxon>Apiospora</taxon>
    </lineage>
</organism>
<accession>A0AAW0QH27</accession>
<feature type="compositionally biased region" description="Low complexity" evidence="1">
    <location>
        <begin position="49"/>
        <end position="60"/>
    </location>
</feature>
<reference evidence="2 3" key="1">
    <citation type="submission" date="2023-01" db="EMBL/GenBank/DDBJ databases">
        <title>Analysis of 21 Apiospora genomes using comparative genomics revels a genus with tremendous synthesis potential of carbohydrate active enzymes and secondary metabolites.</title>
        <authorList>
            <person name="Sorensen T."/>
        </authorList>
    </citation>
    <scope>NUCLEOTIDE SEQUENCE [LARGE SCALE GENOMIC DNA]</scope>
    <source>
        <strain evidence="2 3">CBS 117206</strain>
    </source>
</reference>
<keyword evidence="3" id="KW-1185">Reference proteome</keyword>
<evidence type="ECO:0000256" key="1">
    <source>
        <dbReference type="SAM" id="MobiDB-lite"/>
    </source>
</evidence>
<comment type="caution">
    <text evidence="2">The sequence shown here is derived from an EMBL/GenBank/DDBJ whole genome shotgun (WGS) entry which is preliminary data.</text>
</comment>
<gene>
    <name evidence="2" type="ORF">PG999_014017</name>
</gene>
<sequence length="185" mass="20291">MALCRRHRQPYQLRLTVEERFRVGIVLNTSTPQQPQQASPPSAPPSAPAPTAAGLASAVAPDRDNDNKSPFHTGLQDILQGVFGHGAKGPTMPEVEKLADELRDLIQGALLDRLVKELREGLLERLLVEYLEELVTGVVVHGLDRANKKRKDKSGGDHGGAADWKKTAVKRAFKIFVERFANKSS</sequence>
<feature type="region of interest" description="Disordered" evidence="1">
    <location>
        <begin position="30"/>
        <end position="72"/>
    </location>
</feature>
<dbReference type="EMBL" id="JAQQWP010000011">
    <property type="protein sequence ID" value="KAK8095995.1"/>
    <property type="molecule type" value="Genomic_DNA"/>
</dbReference>
<evidence type="ECO:0000313" key="2">
    <source>
        <dbReference type="EMBL" id="KAK8095995.1"/>
    </source>
</evidence>
<dbReference type="AlphaFoldDB" id="A0AAW0QH27"/>
<evidence type="ECO:0000313" key="3">
    <source>
        <dbReference type="Proteomes" id="UP001392437"/>
    </source>
</evidence>
<name>A0AAW0QH27_9PEZI</name>
<proteinExistence type="predicted"/>